<dbReference type="AlphaFoldDB" id="A0A3R9WR12"/>
<keyword evidence="5" id="KW-1185">Reference proteome</keyword>
<dbReference type="PANTHER" id="PTHR43479">
    <property type="entry name" value="ACREF/ENVCD OPERON REPRESSOR-RELATED"/>
    <property type="match status" value="1"/>
</dbReference>
<evidence type="ECO:0000313" key="5">
    <source>
        <dbReference type="Proteomes" id="UP000274661"/>
    </source>
</evidence>
<dbReference type="InterPro" id="IPR050624">
    <property type="entry name" value="HTH-type_Tx_Regulator"/>
</dbReference>
<evidence type="ECO:0000313" key="4">
    <source>
        <dbReference type="EMBL" id="RST31371.1"/>
    </source>
</evidence>
<sequence length="182" mass="20181">MDRRAARTRAQLQQALVHLLSEQDYEAVTVEALCSRAGVGRSTFYAHFRDKGELKRSQLKSLHQRLASTDGEQASDLHFAFSRPMLAHAKENLALYRALVDQGGTEAMFPAIRDMLVERARAELAGRTLPGPLGRLPRDHLAKAVVSTFFALMLAWLDDGATAPEQEVDDAFHALLRLDEAA</sequence>
<evidence type="ECO:0000256" key="1">
    <source>
        <dbReference type="ARBA" id="ARBA00023125"/>
    </source>
</evidence>
<dbReference type="Gene3D" id="1.10.357.10">
    <property type="entry name" value="Tetracycline Repressor, domain 2"/>
    <property type="match status" value="1"/>
</dbReference>
<feature type="DNA-binding region" description="H-T-H motif" evidence="2">
    <location>
        <begin position="29"/>
        <end position="48"/>
    </location>
</feature>
<evidence type="ECO:0000256" key="2">
    <source>
        <dbReference type="PROSITE-ProRule" id="PRU00335"/>
    </source>
</evidence>
<gene>
    <name evidence="4" type="ORF">HMF7854_11365</name>
</gene>
<dbReference type="Pfam" id="PF00440">
    <property type="entry name" value="TetR_N"/>
    <property type="match status" value="1"/>
</dbReference>
<keyword evidence="1 2" id="KW-0238">DNA-binding</keyword>
<dbReference type="GO" id="GO:0003677">
    <property type="term" value="F:DNA binding"/>
    <property type="evidence" value="ECO:0007669"/>
    <property type="project" value="UniProtKB-UniRule"/>
</dbReference>
<dbReference type="PROSITE" id="PS50977">
    <property type="entry name" value="HTH_TETR_2"/>
    <property type="match status" value="1"/>
</dbReference>
<protein>
    <submittedName>
        <fullName evidence="4">TetR/AcrR family transcriptional regulator</fullName>
    </submittedName>
</protein>
<organism evidence="4 5">
    <name type="scientific">Sphingomonas ginkgonis</name>
    <dbReference type="NCBI Taxonomy" id="2315330"/>
    <lineage>
        <taxon>Bacteria</taxon>
        <taxon>Pseudomonadati</taxon>
        <taxon>Pseudomonadota</taxon>
        <taxon>Alphaproteobacteria</taxon>
        <taxon>Sphingomonadales</taxon>
        <taxon>Sphingomonadaceae</taxon>
        <taxon>Sphingomonas</taxon>
    </lineage>
</organism>
<dbReference type="SUPFAM" id="SSF46689">
    <property type="entry name" value="Homeodomain-like"/>
    <property type="match status" value="1"/>
</dbReference>
<proteinExistence type="predicted"/>
<reference evidence="4 5" key="1">
    <citation type="submission" date="2018-12" db="EMBL/GenBank/DDBJ databases">
        <title>Sphingomonas sp. HMF7854 Genome sequencing and assembly.</title>
        <authorList>
            <person name="Cha I."/>
            <person name="Kang H."/>
            <person name="Kim H."/>
            <person name="Kang J."/>
            <person name="Joh K."/>
        </authorList>
    </citation>
    <scope>NUCLEOTIDE SEQUENCE [LARGE SCALE GENOMIC DNA]</scope>
    <source>
        <strain evidence="4 5">HMF7854</strain>
    </source>
</reference>
<comment type="caution">
    <text evidence="4">The sequence shown here is derived from an EMBL/GenBank/DDBJ whole genome shotgun (WGS) entry which is preliminary data.</text>
</comment>
<evidence type="ECO:0000259" key="3">
    <source>
        <dbReference type="PROSITE" id="PS50977"/>
    </source>
</evidence>
<dbReference type="Proteomes" id="UP000274661">
    <property type="component" value="Unassembled WGS sequence"/>
</dbReference>
<accession>A0A3R9WR12</accession>
<dbReference type="RefSeq" id="WP_126719199.1">
    <property type="nucleotide sequence ID" value="NZ_RWJF01000001.1"/>
</dbReference>
<feature type="domain" description="HTH tetR-type" evidence="3">
    <location>
        <begin position="6"/>
        <end position="66"/>
    </location>
</feature>
<name>A0A3R9WR12_9SPHN</name>
<dbReference type="PANTHER" id="PTHR43479:SF7">
    <property type="entry name" value="TETR-FAMILY TRANSCRIPTIONAL REGULATOR"/>
    <property type="match status" value="1"/>
</dbReference>
<dbReference type="EMBL" id="RWJF01000001">
    <property type="protein sequence ID" value="RST31371.1"/>
    <property type="molecule type" value="Genomic_DNA"/>
</dbReference>
<dbReference type="OrthoDB" id="9811084at2"/>
<dbReference type="InterPro" id="IPR001647">
    <property type="entry name" value="HTH_TetR"/>
</dbReference>
<dbReference type="InterPro" id="IPR009057">
    <property type="entry name" value="Homeodomain-like_sf"/>
</dbReference>